<feature type="region of interest" description="Disordered" evidence="1">
    <location>
        <begin position="1"/>
        <end position="20"/>
    </location>
</feature>
<evidence type="ECO:0000256" key="1">
    <source>
        <dbReference type="SAM" id="MobiDB-lite"/>
    </source>
</evidence>
<evidence type="ECO:0000313" key="2">
    <source>
        <dbReference type="EMBL" id="MCI49541.1"/>
    </source>
</evidence>
<accession>A0A392SKZ1</accession>
<evidence type="ECO:0000313" key="3">
    <source>
        <dbReference type="Proteomes" id="UP000265520"/>
    </source>
</evidence>
<dbReference type="Proteomes" id="UP000265520">
    <property type="component" value="Unassembled WGS sequence"/>
</dbReference>
<name>A0A392SKZ1_9FABA</name>
<keyword evidence="3" id="KW-1185">Reference proteome</keyword>
<dbReference type="AlphaFoldDB" id="A0A392SKZ1"/>
<protein>
    <submittedName>
        <fullName evidence="2">Uncharacterized protein</fullName>
    </submittedName>
</protein>
<organism evidence="2 3">
    <name type="scientific">Trifolium medium</name>
    <dbReference type="NCBI Taxonomy" id="97028"/>
    <lineage>
        <taxon>Eukaryota</taxon>
        <taxon>Viridiplantae</taxon>
        <taxon>Streptophyta</taxon>
        <taxon>Embryophyta</taxon>
        <taxon>Tracheophyta</taxon>
        <taxon>Spermatophyta</taxon>
        <taxon>Magnoliopsida</taxon>
        <taxon>eudicotyledons</taxon>
        <taxon>Gunneridae</taxon>
        <taxon>Pentapetalae</taxon>
        <taxon>rosids</taxon>
        <taxon>fabids</taxon>
        <taxon>Fabales</taxon>
        <taxon>Fabaceae</taxon>
        <taxon>Papilionoideae</taxon>
        <taxon>50 kb inversion clade</taxon>
        <taxon>NPAAA clade</taxon>
        <taxon>Hologalegina</taxon>
        <taxon>IRL clade</taxon>
        <taxon>Trifolieae</taxon>
        <taxon>Trifolium</taxon>
    </lineage>
</organism>
<dbReference type="EMBL" id="LXQA010402747">
    <property type="protein sequence ID" value="MCI49541.1"/>
    <property type="molecule type" value="Genomic_DNA"/>
</dbReference>
<proteinExistence type="predicted"/>
<sequence length="36" mass="3834">MKMESGRGEGKISSLSLDPGLSSLSDVLLAERGHEF</sequence>
<feature type="compositionally biased region" description="Basic and acidic residues" evidence="1">
    <location>
        <begin position="1"/>
        <end position="10"/>
    </location>
</feature>
<comment type="caution">
    <text evidence="2">The sequence shown here is derived from an EMBL/GenBank/DDBJ whole genome shotgun (WGS) entry which is preliminary data.</text>
</comment>
<reference evidence="2 3" key="1">
    <citation type="journal article" date="2018" name="Front. Plant Sci.">
        <title>Red Clover (Trifolium pratense) and Zigzag Clover (T. medium) - A Picture of Genomic Similarities and Differences.</title>
        <authorList>
            <person name="Dluhosova J."/>
            <person name="Istvanek J."/>
            <person name="Nedelnik J."/>
            <person name="Repkova J."/>
        </authorList>
    </citation>
    <scope>NUCLEOTIDE SEQUENCE [LARGE SCALE GENOMIC DNA]</scope>
    <source>
        <strain evidence="3">cv. 10/8</strain>
        <tissue evidence="2">Leaf</tissue>
    </source>
</reference>